<gene>
    <name evidence="2" type="ORF">OKIOD_LOCUS4</name>
</gene>
<evidence type="ECO:0000256" key="1">
    <source>
        <dbReference type="SAM" id="MobiDB-lite"/>
    </source>
</evidence>
<name>A0ABN7RKF0_OIKDI</name>
<proteinExistence type="predicted"/>
<protein>
    <submittedName>
        <fullName evidence="2">Oidioi.mRNA.OKI2018_I69.PAR.g8446.t1.cds</fullName>
    </submittedName>
</protein>
<feature type="compositionally biased region" description="Basic and acidic residues" evidence="1">
    <location>
        <begin position="69"/>
        <end position="86"/>
    </location>
</feature>
<feature type="compositionally biased region" description="Basic and acidic residues" evidence="1">
    <location>
        <begin position="43"/>
        <end position="57"/>
    </location>
</feature>
<sequence>MPYSCLILQHVDGFLFAGLFNANAKDVRVVRARANLADLKSLQDEKEYNPKPEEKKSLVKPADASAPADENKAEDEKKDENENYKDEYDEEENSLDLERDPVVIIAESYLNSVALLSLSGVSSLIHNQWSSDQESNEWRLKVIVNRMSSGTSPVDCILHIRNPSLKQVKEVKKPAKKEKNMPSP</sequence>
<evidence type="ECO:0000313" key="2">
    <source>
        <dbReference type="EMBL" id="CAG5076379.1"/>
    </source>
</evidence>
<accession>A0ABN7RKF0</accession>
<reference evidence="2 3" key="1">
    <citation type="submission" date="2021-04" db="EMBL/GenBank/DDBJ databases">
        <authorList>
            <person name="Bliznina A."/>
        </authorList>
    </citation>
    <scope>NUCLEOTIDE SEQUENCE [LARGE SCALE GENOMIC DNA]</scope>
</reference>
<keyword evidence="3" id="KW-1185">Reference proteome</keyword>
<organism evidence="2 3">
    <name type="scientific">Oikopleura dioica</name>
    <name type="common">Tunicate</name>
    <dbReference type="NCBI Taxonomy" id="34765"/>
    <lineage>
        <taxon>Eukaryota</taxon>
        <taxon>Metazoa</taxon>
        <taxon>Chordata</taxon>
        <taxon>Tunicata</taxon>
        <taxon>Appendicularia</taxon>
        <taxon>Copelata</taxon>
        <taxon>Oikopleuridae</taxon>
        <taxon>Oikopleura</taxon>
    </lineage>
</organism>
<dbReference type="EMBL" id="OU015568">
    <property type="protein sequence ID" value="CAG5076379.1"/>
    <property type="molecule type" value="Genomic_DNA"/>
</dbReference>
<evidence type="ECO:0000313" key="3">
    <source>
        <dbReference type="Proteomes" id="UP001158576"/>
    </source>
</evidence>
<feature type="region of interest" description="Disordered" evidence="1">
    <location>
        <begin position="43"/>
        <end position="94"/>
    </location>
</feature>
<dbReference type="Proteomes" id="UP001158576">
    <property type="component" value="Chromosome PAR"/>
</dbReference>